<dbReference type="AlphaFoldDB" id="A0A0P4W864"/>
<evidence type="ECO:0000256" key="3">
    <source>
        <dbReference type="ARBA" id="ARBA00023274"/>
    </source>
</evidence>
<evidence type="ECO:0008006" key="6">
    <source>
        <dbReference type="Google" id="ProtNLM"/>
    </source>
</evidence>
<comment type="similarity">
    <text evidence="1 4">Belongs to the bacterial ribosomal protein bL20 family.</text>
</comment>
<dbReference type="GO" id="GO:0019843">
    <property type="term" value="F:rRNA binding"/>
    <property type="evidence" value="ECO:0007669"/>
    <property type="project" value="InterPro"/>
</dbReference>
<evidence type="ECO:0000256" key="2">
    <source>
        <dbReference type="ARBA" id="ARBA00022980"/>
    </source>
</evidence>
<proteinExistence type="inferred from homology"/>
<dbReference type="NCBIfam" id="TIGR01032">
    <property type="entry name" value="rplT_bact"/>
    <property type="match status" value="1"/>
</dbReference>
<evidence type="ECO:0000256" key="4">
    <source>
        <dbReference type="RuleBase" id="RU000561"/>
    </source>
</evidence>
<keyword evidence="3 4" id="KW-0687">Ribonucleoprotein</keyword>
<evidence type="ECO:0000313" key="5">
    <source>
        <dbReference type="EMBL" id="JAI64678.1"/>
    </source>
</evidence>
<dbReference type="GO" id="GO:0005840">
    <property type="term" value="C:ribosome"/>
    <property type="evidence" value="ECO:0007669"/>
    <property type="project" value="UniProtKB-KW"/>
</dbReference>
<name>A0A0P4W864_SCYOL</name>
<reference evidence="5" key="1">
    <citation type="submission" date="2015-09" db="EMBL/GenBank/DDBJ databases">
        <title>Scylla olivacea transcriptome.</title>
        <authorList>
            <person name="Ikhwanuddin M."/>
        </authorList>
    </citation>
    <scope>NUCLEOTIDE SEQUENCE</scope>
</reference>
<keyword evidence="2 4" id="KW-0689">Ribosomal protein</keyword>
<evidence type="ECO:0000256" key="1">
    <source>
        <dbReference type="ARBA" id="ARBA00007698"/>
    </source>
</evidence>
<organism evidence="5">
    <name type="scientific">Scylla olivacea</name>
    <name type="common">Orange mud crab</name>
    <name type="synonym">Cancer olivacea</name>
    <dbReference type="NCBI Taxonomy" id="85551"/>
    <lineage>
        <taxon>Eukaryota</taxon>
        <taxon>Metazoa</taxon>
        <taxon>Ecdysozoa</taxon>
        <taxon>Arthropoda</taxon>
        <taxon>Crustacea</taxon>
        <taxon>Multicrustacea</taxon>
        <taxon>Malacostraca</taxon>
        <taxon>Eumalacostraca</taxon>
        <taxon>Eucarida</taxon>
        <taxon>Decapoda</taxon>
        <taxon>Pleocyemata</taxon>
        <taxon>Brachyura</taxon>
        <taxon>Eubrachyura</taxon>
        <taxon>Portunoidea</taxon>
        <taxon>Portunidae</taxon>
        <taxon>Portuninae</taxon>
        <taxon>Scylla</taxon>
    </lineage>
</organism>
<dbReference type="PANTHER" id="PTHR10986">
    <property type="entry name" value="39S RIBOSOMAL PROTEIN L20"/>
    <property type="match status" value="1"/>
</dbReference>
<dbReference type="EMBL" id="GDRN01065475">
    <property type="protein sequence ID" value="JAI64678.1"/>
    <property type="molecule type" value="Transcribed_RNA"/>
</dbReference>
<dbReference type="Gene3D" id="1.10.1900.20">
    <property type="entry name" value="Ribosomal protein L20"/>
    <property type="match status" value="1"/>
</dbReference>
<dbReference type="GO" id="GO:0006412">
    <property type="term" value="P:translation"/>
    <property type="evidence" value="ECO:0007669"/>
    <property type="project" value="InterPro"/>
</dbReference>
<sequence length="145" mass="16611">MVITSPTLFARARGGDRFWKRRRVLSLSAHFYGRKRNCYTIAIKYVNRALRYNTLARRLRKSDARELWTTRISAACTELGTKYPDMKVMMDDSSIALNRNMLQNLAIWEPRSFRALALLTKSRQEVGLNSLEGPSPAGVVTRGML</sequence>
<dbReference type="InterPro" id="IPR005813">
    <property type="entry name" value="Ribosomal_bL20"/>
</dbReference>
<protein>
    <recommendedName>
        <fullName evidence="6">39S ribosomal protein L20, mitochondrial</fullName>
    </recommendedName>
</protein>
<dbReference type="GO" id="GO:1990904">
    <property type="term" value="C:ribonucleoprotein complex"/>
    <property type="evidence" value="ECO:0007669"/>
    <property type="project" value="UniProtKB-KW"/>
</dbReference>
<accession>A0A0P4W864</accession>
<dbReference type="PRINTS" id="PR00062">
    <property type="entry name" value="RIBOSOMALL20"/>
</dbReference>
<dbReference type="InterPro" id="IPR035566">
    <property type="entry name" value="Ribosomal_protein_bL20_C"/>
</dbReference>
<dbReference type="Gene3D" id="6.10.160.10">
    <property type="match status" value="1"/>
</dbReference>
<dbReference type="EMBL" id="GDRN01065476">
    <property type="protein sequence ID" value="JAI64677.1"/>
    <property type="molecule type" value="Transcribed_RNA"/>
</dbReference>
<dbReference type="GO" id="GO:0003735">
    <property type="term" value="F:structural constituent of ribosome"/>
    <property type="evidence" value="ECO:0007669"/>
    <property type="project" value="InterPro"/>
</dbReference>
<dbReference type="Pfam" id="PF00453">
    <property type="entry name" value="Ribosomal_L20"/>
    <property type="match status" value="1"/>
</dbReference>
<dbReference type="EMBL" id="GDRN01065477">
    <property type="protein sequence ID" value="JAI64676.1"/>
    <property type="molecule type" value="Transcribed_RNA"/>
</dbReference>
<dbReference type="SUPFAM" id="SSF74731">
    <property type="entry name" value="Ribosomal protein L20"/>
    <property type="match status" value="1"/>
</dbReference>